<evidence type="ECO:0000256" key="1">
    <source>
        <dbReference type="ARBA" id="ARBA00022694"/>
    </source>
</evidence>
<keyword evidence="2" id="KW-0456">Lyase</keyword>
<comment type="function">
    <text evidence="3">Endonuclease that removes tRNA introns. Cleaves pre-tRNA at the 5'- and 3'-splice sites to release the intron. The products are an intron and two tRNA half-molecules bearing 2',3' cyclic phosphate and 5'-OH termini. Recognizes a pseudosymmetric substrate in which 2 bulged loops of 3 bases are separated by a stem of 4 bp.</text>
</comment>
<organism evidence="6 7">
    <name type="scientific">Candidatus Parvarchaeum acidophilus ARMAN-5</name>
    <dbReference type="NCBI Taxonomy" id="662762"/>
    <lineage>
        <taxon>Archaea</taxon>
        <taxon>Candidatus Parvarchaeota</taxon>
        <taxon>Candidatus Parvarchaeum</taxon>
    </lineage>
</organism>
<dbReference type="Gene3D" id="3.40.1350.10">
    <property type="match status" value="1"/>
</dbReference>
<dbReference type="PANTHER" id="PTHR21227:SF0">
    <property type="entry name" value="TRNA-SPLICING ENDONUCLEASE SUBUNIT SEN2"/>
    <property type="match status" value="1"/>
</dbReference>
<dbReference type="SUPFAM" id="SSF55267">
    <property type="entry name" value="tRNA-intron endonuclease N-terminal domain-like"/>
    <property type="match status" value="1"/>
</dbReference>
<feature type="domain" description="tRNA intron endonuclease N-terminal" evidence="5">
    <location>
        <begin position="9"/>
        <end position="73"/>
    </location>
</feature>
<dbReference type="GO" id="GO:0006388">
    <property type="term" value="P:tRNA splicing, via endonucleolytic cleavage and ligation"/>
    <property type="evidence" value="ECO:0007669"/>
    <property type="project" value="InterPro"/>
</dbReference>
<keyword evidence="1" id="KW-0819">tRNA processing</keyword>
<dbReference type="PANTHER" id="PTHR21227">
    <property type="entry name" value="TRNA-SPLICING ENDONUCLEASE SUBUNIT SEN2"/>
    <property type="match status" value="1"/>
</dbReference>
<dbReference type="SUPFAM" id="SSF53032">
    <property type="entry name" value="tRNA-intron endonuclease catalytic domain-like"/>
    <property type="match status" value="1"/>
</dbReference>
<dbReference type="InterPro" id="IPR006676">
    <property type="entry name" value="tRNA_splic"/>
</dbReference>
<dbReference type="GO" id="GO:0000213">
    <property type="term" value="F:tRNA-intron lyase activity"/>
    <property type="evidence" value="ECO:0007669"/>
    <property type="project" value="InterPro"/>
</dbReference>
<dbReference type="InterPro" id="IPR036167">
    <property type="entry name" value="tRNA_intron_Endo_cat-like_sf"/>
</dbReference>
<dbReference type="InterPro" id="IPR006677">
    <property type="entry name" value="tRNA_intron_Endonuc_cat-like"/>
</dbReference>
<accession>D6GWX1</accession>
<dbReference type="InterPro" id="IPR016442">
    <property type="entry name" value="tRNA_splic_arch_short"/>
</dbReference>
<keyword evidence="6" id="KW-0255">Endonuclease</keyword>
<dbReference type="AlphaFoldDB" id="D6GWX1"/>
<dbReference type="PIRSF" id="PIRSF005285">
    <property type="entry name" value="tRNA_splic_archaea"/>
    <property type="match status" value="1"/>
</dbReference>
<dbReference type="Proteomes" id="UP000009376">
    <property type="component" value="Unassembled WGS sequence"/>
</dbReference>
<dbReference type="InterPro" id="IPR036740">
    <property type="entry name" value="tRNA_intron_Endonuc_N_sf"/>
</dbReference>
<dbReference type="GO" id="GO:0003676">
    <property type="term" value="F:nucleic acid binding"/>
    <property type="evidence" value="ECO:0007669"/>
    <property type="project" value="InterPro"/>
</dbReference>
<dbReference type="InterPro" id="IPR006678">
    <property type="entry name" value="tRNA_intron_Endonuc_N"/>
</dbReference>
<dbReference type="FunFam" id="3.40.1350.10:FF:000006">
    <property type="entry name" value="tRNA-splicing endonuclease"/>
    <property type="match status" value="1"/>
</dbReference>
<evidence type="ECO:0000313" key="6">
    <source>
        <dbReference type="EMBL" id="EFD92272.1"/>
    </source>
</evidence>
<proteinExistence type="predicted"/>
<evidence type="ECO:0000259" key="5">
    <source>
        <dbReference type="Pfam" id="PF02778"/>
    </source>
</evidence>
<reference evidence="6 7" key="1">
    <citation type="journal article" date="2010" name="Proc. Natl. Acad. Sci. U.S.A.">
        <title>Enigmatic, ultrasmall, uncultivated Archaea.</title>
        <authorList>
            <person name="Baker B.J."/>
            <person name="Comolli L.R."/>
            <person name="Dick G.J."/>
            <person name="Hauser L.J."/>
            <person name="Hyatt D."/>
            <person name="Dill B.D."/>
            <person name="Land M.L."/>
            <person name="Verberkmoes N.C."/>
            <person name="Hettich R.L."/>
            <person name="Banfield J.F."/>
        </authorList>
    </citation>
    <scope>NUCLEOTIDE SEQUENCE [LARGE SCALE GENOMIC DNA]</scope>
</reference>
<dbReference type="EMBL" id="GG745612">
    <property type="protein sequence ID" value="EFD92272.1"/>
    <property type="molecule type" value="Genomic_DNA"/>
</dbReference>
<feature type="domain" description="tRNA intron endonuclease catalytic" evidence="4">
    <location>
        <begin position="83"/>
        <end position="169"/>
    </location>
</feature>
<sequence>MKNKKEFPAILAGNKVVINDAALGSTFSNKGSFGSFVNGKLELSLEEALYLSYKKELKIYGIDGKQIKISELLKFASKKQRRFWLRYMVFSDLRNQGYIPKTAFKYGGDFRVYNKGATIGKEHAEWILYCSSEHESITMRSFSAMNRVAHSVRKKLLIGIADDEGSVTYYEINWVRM</sequence>
<keyword evidence="6" id="KW-0540">Nuclease</keyword>
<name>D6GWX1_PARA5</name>
<dbReference type="Pfam" id="PF01974">
    <property type="entry name" value="tRNA_int_endo"/>
    <property type="match status" value="1"/>
</dbReference>
<dbReference type="NCBIfam" id="TIGR00324">
    <property type="entry name" value="endA"/>
    <property type="match status" value="1"/>
</dbReference>
<evidence type="ECO:0000256" key="3">
    <source>
        <dbReference type="ARBA" id="ARBA00024798"/>
    </source>
</evidence>
<keyword evidence="6" id="KW-0378">Hydrolase</keyword>
<dbReference type="Pfam" id="PF02778">
    <property type="entry name" value="tRNA_int_endo_N"/>
    <property type="match status" value="1"/>
</dbReference>
<dbReference type="GO" id="GO:0005737">
    <property type="term" value="C:cytoplasm"/>
    <property type="evidence" value="ECO:0007669"/>
    <property type="project" value="TreeGrafter"/>
</dbReference>
<evidence type="ECO:0000259" key="4">
    <source>
        <dbReference type="Pfam" id="PF01974"/>
    </source>
</evidence>
<dbReference type="Gene3D" id="3.40.1170.20">
    <property type="entry name" value="tRNA intron endonuclease, N-terminal domain"/>
    <property type="match status" value="1"/>
</dbReference>
<dbReference type="CDD" id="cd22363">
    <property type="entry name" value="tRNA-intron_lyase_C"/>
    <property type="match status" value="1"/>
</dbReference>
<gene>
    <name evidence="6" type="ORF">BJBARM5_0992</name>
</gene>
<evidence type="ECO:0000256" key="2">
    <source>
        <dbReference type="ARBA" id="ARBA00023239"/>
    </source>
</evidence>
<protein>
    <submittedName>
        <fullName evidence="6">tRNA intron endonuclease</fullName>
    </submittedName>
</protein>
<dbReference type="InterPro" id="IPR011856">
    <property type="entry name" value="tRNA_endonuc-like_dom_sf"/>
</dbReference>
<evidence type="ECO:0000313" key="7">
    <source>
        <dbReference type="Proteomes" id="UP000009376"/>
    </source>
</evidence>